<sequence length="78" mass="9093">IESTSYEIMLYSLYLEEGVQCKMVNEVKSYSQYTKRSCSCDAGWISISSLSRITDELVHLDSREIEEEECLLKCQREL</sequence>
<comment type="caution">
    <text evidence="1">The sequence shown here is derived from an EMBL/GenBank/DDBJ whole genome shotgun (WGS) entry which is preliminary data.</text>
</comment>
<gene>
    <name evidence="1" type="ORF">M406DRAFT_223238</name>
</gene>
<reference evidence="1" key="1">
    <citation type="journal article" date="2020" name="Phytopathology">
        <title>Genome sequence of the chestnut blight fungus Cryphonectria parasitica EP155: A fundamental resource for an archetypical invasive plant pathogen.</title>
        <authorList>
            <person name="Crouch J.A."/>
            <person name="Dawe A."/>
            <person name="Aerts A."/>
            <person name="Barry K."/>
            <person name="Churchill A.C.L."/>
            <person name="Grimwood J."/>
            <person name="Hillman B."/>
            <person name="Milgroom M.G."/>
            <person name="Pangilinan J."/>
            <person name="Smith M."/>
            <person name="Salamov A."/>
            <person name="Schmutz J."/>
            <person name="Yadav J."/>
            <person name="Grigoriev I.V."/>
            <person name="Nuss D."/>
        </authorList>
    </citation>
    <scope>NUCLEOTIDE SEQUENCE</scope>
    <source>
        <strain evidence="1">EP155</strain>
    </source>
</reference>
<evidence type="ECO:0000313" key="1">
    <source>
        <dbReference type="EMBL" id="KAF3763710.1"/>
    </source>
</evidence>
<name>A0A9P4Y060_CRYP1</name>
<dbReference type="Proteomes" id="UP000803844">
    <property type="component" value="Unassembled WGS sequence"/>
</dbReference>
<keyword evidence="2" id="KW-1185">Reference proteome</keyword>
<accession>A0A9P4Y060</accession>
<organism evidence="1 2">
    <name type="scientific">Cryphonectria parasitica (strain ATCC 38755 / EP155)</name>
    <dbReference type="NCBI Taxonomy" id="660469"/>
    <lineage>
        <taxon>Eukaryota</taxon>
        <taxon>Fungi</taxon>
        <taxon>Dikarya</taxon>
        <taxon>Ascomycota</taxon>
        <taxon>Pezizomycotina</taxon>
        <taxon>Sordariomycetes</taxon>
        <taxon>Sordariomycetidae</taxon>
        <taxon>Diaporthales</taxon>
        <taxon>Cryphonectriaceae</taxon>
        <taxon>Cryphonectria-Endothia species complex</taxon>
        <taxon>Cryphonectria</taxon>
    </lineage>
</organism>
<feature type="non-terminal residue" evidence="1">
    <location>
        <position position="1"/>
    </location>
</feature>
<dbReference type="AlphaFoldDB" id="A0A9P4Y060"/>
<protein>
    <submittedName>
        <fullName evidence="1">Uncharacterized protein</fullName>
    </submittedName>
</protein>
<dbReference type="EMBL" id="MU032349">
    <property type="protein sequence ID" value="KAF3763710.1"/>
    <property type="molecule type" value="Genomic_DNA"/>
</dbReference>
<dbReference type="RefSeq" id="XP_040774671.1">
    <property type="nucleotide sequence ID" value="XM_040915644.1"/>
</dbReference>
<dbReference type="GeneID" id="63832773"/>
<proteinExistence type="predicted"/>
<feature type="non-terminal residue" evidence="1">
    <location>
        <position position="78"/>
    </location>
</feature>
<evidence type="ECO:0000313" key="2">
    <source>
        <dbReference type="Proteomes" id="UP000803844"/>
    </source>
</evidence>